<evidence type="ECO:0000313" key="1">
    <source>
        <dbReference type="EMBL" id="PEH40454.1"/>
    </source>
</evidence>
<accession>A0A2A7S9T0</accession>
<sequence>MLLRDKQLTEFWRQFFPIKPTLEDPEMDVHQFESAAILARRKFNRDLRNTTQVFFWHPRT</sequence>
<comment type="caution">
    <text evidence="1">The sequence shown here is derived from an EMBL/GenBank/DDBJ whole genome shotgun (WGS) entry which is preliminary data.</text>
</comment>
<proteinExistence type="predicted"/>
<reference evidence="2" key="1">
    <citation type="submission" date="2017-09" db="EMBL/GenBank/DDBJ databases">
        <title>FDA dAtabase for Regulatory Grade micrObial Sequences (FDA-ARGOS): Supporting development and validation of Infectious Disease Dx tests.</title>
        <authorList>
            <person name="Minogue T."/>
            <person name="Wolcott M."/>
            <person name="Wasieloski L."/>
            <person name="Aguilar W."/>
            <person name="Moore D."/>
            <person name="Tallon L."/>
            <person name="Sadzewicz L."/>
            <person name="Ott S."/>
            <person name="Zhao X."/>
            <person name="Nagaraj S."/>
            <person name="Vavikolanu K."/>
            <person name="Aluvathingal J."/>
            <person name="Nadendla S."/>
            <person name="Sichtig H."/>
        </authorList>
    </citation>
    <scope>NUCLEOTIDE SEQUENCE [LARGE SCALE GENOMIC DNA]</scope>
    <source>
        <strain evidence="2">FDAARGOS_390</strain>
    </source>
</reference>
<dbReference type="Proteomes" id="UP000220629">
    <property type="component" value="Unassembled WGS sequence"/>
</dbReference>
<dbReference type="EMBL" id="PDDY01000003">
    <property type="protein sequence ID" value="PEH40454.1"/>
    <property type="molecule type" value="Genomic_DNA"/>
</dbReference>
<evidence type="ECO:0000313" key="2">
    <source>
        <dbReference type="Proteomes" id="UP000220629"/>
    </source>
</evidence>
<name>A0A2A7S9T0_BURGA</name>
<dbReference type="AlphaFoldDB" id="A0A2A7S9T0"/>
<organism evidence="1 2">
    <name type="scientific">Burkholderia gladioli</name>
    <name type="common">Pseudomonas marginata</name>
    <name type="synonym">Phytomonas marginata</name>
    <dbReference type="NCBI Taxonomy" id="28095"/>
    <lineage>
        <taxon>Bacteria</taxon>
        <taxon>Pseudomonadati</taxon>
        <taxon>Pseudomonadota</taxon>
        <taxon>Betaproteobacteria</taxon>
        <taxon>Burkholderiales</taxon>
        <taxon>Burkholderiaceae</taxon>
        <taxon>Burkholderia</taxon>
    </lineage>
</organism>
<protein>
    <submittedName>
        <fullName evidence="1">Uncharacterized protein</fullName>
    </submittedName>
</protein>
<gene>
    <name evidence="1" type="ORF">CRM94_17215</name>
</gene>